<protein>
    <submittedName>
        <fullName evidence="2">Uncharacterized protein</fullName>
    </submittedName>
</protein>
<feature type="non-terminal residue" evidence="2">
    <location>
        <position position="114"/>
    </location>
</feature>
<evidence type="ECO:0000256" key="1">
    <source>
        <dbReference type="SAM" id="MobiDB-lite"/>
    </source>
</evidence>
<accession>A0A6J4K0L6</accession>
<gene>
    <name evidence="2" type="ORF">AVDCRST_MAG41-4548</name>
</gene>
<dbReference type="AlphaFoldDB" id="A0A6J4K0L6"/>
<sequence>APAGRADDPGRRRRRGRPRPGDRDLGVGRPARPARPAPVRRPFLDAAGRAPNADRRATRAGASATRVAGPVRPGPMAVHFRGSEPEVPPGSVDRHATRTCPGTLRAPGASAGSM</sequence>
<feature type="compositionally biased region" description="Low complexity" evidence="1">
    <location>
        <begin position="59"/>
        <end position="69"/>
    </location>
</feature>
<dbReference type="EMBL" id="CADCTP010000440">
    <property type="protein sequence ID" value="CAA9292666.1"/>
    <property type="molecule type" value="Genomic_DNA"/>
</dbReference>
<feature type="non-terminal residue" evidence="2">
    <location>
        <position position="1"/>
    </location>
</feature>
<organism evidence="2">
    <name type="scientific">uncultured Mycobacteriales bacterium</name>
    <dbReference type="NCBI Taxonomy" id="581187"/>
    <lineage>
        <taxon>Bacteria</taxon>
        <taxon>Bacillati</taxon>
        <taxon>Actinomycetota</taxon>
        <taxon>Actinomycetes</taxon>
        <taxon>Mycobacteriales</taxon>
        <taxon>environmental samples</taxon>
    </lineage>
</organism>
<name>A0A6J4K0L6_9ACTN</name>
<feature type="region of interest" description="Disordered" evidence="1">
    <location>
        <begin position="1"/>
        <end position="114"/>
    </location>
</feature>
<feature type="compositionally biased region" description="Basic and acidic residues" evidence="1">
    <location>
        <begin position="1"/>
        <end position="10"/>
    </location>
</feature>
<evidence type="ECO:0000313" key="2">
    <source>
        <dbReference type="EMBL" id="CAA9292666.1"/>
    </source>
</evidence>
<proteinExistence type="predicted"/>
<reference evidence="2" key="1">
    <citation type="submission" date="2020-02" db="EMBL/GenBank/DDBJ databases">
        <authorList>
            <person name="Meier V. D."/>
        </authorList>
    </citation>
    <scope>NUCLEOTIDE SEQUENCE</scope>
    <source>
        <strain evidence="2">AVDCRST_MAG41</strain>
    </source>
</reference>